<dbReference type="PANTHER" id="PTHR34820:SF4">
    <property type="entry name" value="INNER MEMBRANE PROTEIN YEBZ"/>
    <property type="match status" value="1"/>
</dbReference>
<keyword evidence="9" id="KW-1185">Reference proteome</keyword>
<evidence type="ECO:0000259" key="7">
    <source>
        <dbReference type="Pfam" id="PF04234"/>
    </source>
</evidence>
<feature type="domain" description="CopC" evidence="7">
    <location>
        <begin position="60"/>
        <end position="153"/>
    </location>
</feature>
<dbReference type="InterPro" id="IPR014756">
    <property type="entry name" value="Ig_E-set"/>
</dbReference>
<feature type="transmembrane region" description="Helical" evidence="6">
    <location>
        <begin position="196"/>
        <end position="216"/>
    </location>
</feature>
<organism evidence="8 9">
    <name type="scientific">Actinoplanes auranticolor</name>
    <dbReference type="NCBI Taxonomy" id="47988"/>
    <lineage>
        <taxon>Bacteria</taxon>
        <taxon>Bacillati</taxon>
        <taxon>Actinomycetota</taxon>
        <taxon>Actinomycetes</taxon>
        <taxon>Micromonosporales</taxon>
        <taxon>Micromonosporaceae</taxon>
        <taxon>Actinoplanes</taxon>
    </lineage>
</organism>
<dbReference type="GO" id="GO:0005507">
    <property type="term" value="F:copper ion binding"/>
    <property type="evidence" value="ECO:0007669"/>
    <property type="project" value="InterPro"/>
</dbReference>
<dbReference type="SUPFAM" id="SSF81296">
    <property type="entry name" value="E set domains"/>
    <property type="match status" value="1"/>
</dbReference>
<evidence type="ECO:0000256" key="4">
    <source>
        <dbReference type="ARBA" id="ARBA00023008"/>
    </source>
</evidence>
<protein>
    <recommendedName>
        <fullName evidence="7">CopC domain-containing protein</fullName>
    </recommendedName>
</protein>
<feature type="region of interest" description="Disordered" evidence="5">
    <location>
        <begin position="157"/>
        <end position="195"/>
    </location>
</feature>
<sequence>MASPILGVPAARPEGIMNHMHDTDLLPDAHRRGLFRRIGLATALTVVLMALVPPGAAWAHNALTEATPAKNATLEKAPAGVELRFLQKLDPDDTTITVTGADRKAVATSPPAVDGATGSVTFTEPLTNGEYTVAYRVASRDGHKVQGSYRFTVADPASTASAAPPVTTSPSAAPVAAGTPATQPAAETTSTTSGPMVIAGLGTAGVLLVAGGYWFARRRRTHSS</sequence>
<dbReference type="GO" id="GO:0042597">
    <property type="term" value="C:periplasmic space"/>
    <property type="evidence" value="ECO:0007669"/>
    <property type="project" value="InterPro"/>
</dbReference>
<evidence type="ECO:0000256" key="6">
    <source>
        <dbReference type="SAM" id="Phobius"/>
    </source>
</evidence>
<comment type="subcellular location">
    <subcellularLocation>
        <location evidence="1">Cell envelope</location>
    </subcellularLocation>
</comment>
<dbReference type="Proteomes" id="UP000681340">
    <property type="component" value="Unassembled WGS sequence"/>
</dbReference>
<dbReference type="PANTHER" id="PTHR34820">
    <property type="entry name" value="INNER MEMBRANE PROTEIN YEBZ"/>
    <property type="match status" value="1"/>
</dbReference>
<accession>A0A919VHS1</accession>
<dbReference type="GO" id="GO:0006825">
    <property type="term" value="P:copper ion transport"/>
    <property type="evidence" value="ECO:0007669"/>
    <property type="project" value="InterPro"/>
</dbReference>
<dbReference type="EMBL" id="BOQL01000018">
    <property type="protein sequence ID" value="GIM66097.1"/>
    <property type="molecule type" value="Genomic_DNA"/>
</dbReference>
<evidence type="ECO:0000256" key="5">
    <source>
        <dbReference type="SAM" id="MobiDB-lite"/>
    </source>
</evidence>
<dbReference type="InterPro" id="IPR014755">
    <property type="entry name" value="Cu-Rt/internalin_Ig-like"/>
</dbReference>
<reference evidence="8" key="1">
    <citation type="submission" date="2021-03" db="EMBL/GenBank/DDBJ databases">
        <title>Whole genome shotgun sequence of Actinoplanes auranticolor NBRC 12245.</title>
        <authorList>
            <person name="Komaki H."/>
            <person name="Tamura T."/>
        </authorList>
    </citation>
    <scope>NUCLEOTIDE SEQUENCE</scope>
    <source>
        <strain evidence="8">NBRC 12245</strain>
    </source>
</reference>
<name>A0A919VHS1_9ACTN</name>
<evidence type="ECO:0000256" key="1">
    <source>
        <dbReference type="ARBA" id="ARBA00004196"/>
    </source>
</evidence>
<evidence type="ECO:0000313" key="8">
    <source>
        <dbReference type="EMBL" id="GIM66097.1"/>
    </source>
</evidence>
<dbReference type="AlphaFoldDB" id="A0A919VHS1"/>
<comment type="caution">
    <text evidence="8">The sequence shown here is derived from an EMBL/GenBank/DDBJ whole genome shotgun (WGS) entry which is preliminary data.</text>
</comment>
<dbReference type="Gene3D" id="2.60.40.1220">
    <property type="match status" value="1"/>
</dbReference>
<keyword evidence="2" id="KW-0479">Metal-binding</keyword>
<dbReference type="InterPro" id="IPR032694">
    <property type="entry name" value="CopC/D"/>
</dbReference>
<evidence type="ECO:0000313" key="9">
    <source>
        <dbReference type="Proteomes" id="UP000681340"/>
    </source>
</evidence>
<proteinExistence type="predicted"/>
<gene>
    <name evidence="8" type="ORF">Aau02nite_21660</name>
</gene>
<dbReference type="InterPro" id="IPR007348">
    <property type="entry name" value="CopC_dom"/>
</dbReference>
<keyword evidence="4" id="KW-0186">Copper</keyword>
<dbReference type="GO" id="GO:0030313">
    <property type="term" value="C:cell envelope"/>
    <property type="evidence" value="ECO:0007669"/>
    <property type="project" value="UniProtKB-SubCell"/>
</dbReference>
<feature type="transmembrane region" description="Helical" evidence="6">
    <location>
        <begin position="38"/>
        <end position="59"/>
    </location>
</feature>
<dbReference type="GO" id="GO:0046688">
    <property type="term" value="P:response to copper ion"/>
    <property type="evidence" value="ECO:0007669"/>
    <property type="project" value="InterPro"/>
</dbReference>
<evidence type="ECO:0000256" key="2">
    <source>
        <dbReference type="ARBA" id="ARBA00022723"/>
    </source>
</evidence>
<dbReference type="GO" id="GO:0005886">
    <property type="term" value="C:plasma membrane"/>
    <property type="evidence" value="ECO:0007669"/>
    <property type="project" value="TreeGrafter"/>
</dbReference>
<dbReference type="Pfam" id="PF04234">
    <property type="entry name" value="CopC"/>
    <property type="match status" value="1"/>
</dbReference>
<keyword evidence="6" id="KW-0472">Membrane</keyword>
<keyword evidence="6" id="KW-1133">Transmembrane helix</keyword>
<evidence type="ECO:0000256" key="3">
    <source>
        <dbReference type="ARBA" id="ARBA00022729"/>
    </source>
</evidence>
<keyword evidence="6" id="KW-0812">Transmembrane</keyword>
<keyword evidence="3" id="KW-0732">Signal</keyword>